<dbReference type="SUPFAM" id="SSF53335">
    <property type="entry name" value="S-adenosyl-L-methionine-dependent methyltransferases"/>
    <property type="match status" value="1"/>
</dbReference>
<reference evidence="2 3" key="1">
    <citation type="submission" date="2020-10" db="EMBL/GenBank/DDBJ databases">
        <title>Connecting structure to function with the recovery of over 1000 high-quality activated sludge metagenome-assembled genomes encoding full-length rRNA genes using long-read sequencing.</title>
        <authorList>
            <person name="Singleton C.M."/>
            <person name="Petriglieri F."/>
            <person name="Kristensen J.M."/>
            <person name="Kirkegaard R.H."/>
            <person name="Michaelsen T.Y."/>
            <person name="Andersen M.H."/>
            <person name="Karst S.M."/>
            <person name="Dueholm M.S."/>
            <person name="Nielsen P.H."/>
            <person name="Albertsen M."/>
        </authorList>
    </citation>
    <scope>NUCLEOTIDE SEQUENCE [LARGE SCALE GENOMIC DNA]</scope>
    <source>
        <strain evidence="2">Ribe_18-Q3-R11-54_BAT3C.373</strain>
    </source>
</reference>
<name>A0A9D7XC98_9BACT</name>
<dbReference type="Proteomes" id="UP000808349">
    <property type="component" value="Unassembled WGS sequence"/>
</dbReference>
<dbReference type="PANTHER" id="PTHR43317:SF1">
    <property type="entry name" value="THERMOSPERMINE SYNTHASE ACAULIS5"/>
    <property type="match status" value="1"/>
</dbReference>
<accession>A0A9D7XC98</accession>
<protein>
    <submittedName>
        <fullName evidence="2">Fused MFS/spermidine synthase</fullName>
    </submittedName>
</protein>
<keyword evidence="1" id="KW-0620">Polyamine biosynthesis</keyword>
<dbReference type="GO" id="GO:0006596">
    <property type="term" value="P:polyamine biosynthetic process"/>
    <property type="evidence" value="ECO:0007669"/>
    <property type="project" value="UniProtKB-KW"/>
</dbReference>
<dbReference type="EMBL" id="JADKFW010000004">
    <property type="protein sequence ID" value="MBK9716529.1"/>
    <property type="molecule type" value="Genomic_DNA"/>
</dbReference>
<dbReference type="AlphaFoldDB" id="A0A9D7XC98"/>
<dbReference type="InterPro" id="IPR029063">
    <property type="entry name" value="SAM-dependent_MTases_sf"/>
</dbReference>
<evidence type="ECO:0000256" key="1">
    <source>
        <dbReference type="ARBA" id="ARBA00023115"/>
    </source>
</evidence>
<dbReference type="Pfam" id="PF01564">
    <property type="entry name" value="Spermine_synth"/>
    <property type="match status" value="1"/>
</dbReference>
<gene>
    <name evidence="2" type="ORF">IPO85_03205</name>
</gene>
<organism evidence="2 3">
    <name type="scientific">Candidatus Defluviibacterium haderslevense</name>
    <dbReference type="NCBI Taxonomy" id="2981993"/>
    <lineage>
        <taxon>Bacteria</taxon>
        <taxon>Pseudomonadati</taxon>
        <taxon>Bacteroidota</taxon>
        <taxon>Saprospiria</taxon>
        <taxon>Saprospirales</taxon>
        <taxon>Saprospiraceae</taxon>
        <taxon>Candidatus Defluviibacterium</taxon>
    </lineage>
</organism>
<dbReference type="NCBIfam" id="NF037959">
    <property type="entry name" value="MFS_SpdSyn"/>
    <property type="match status" value="1"/>
</dbReference>
<dbReference type="PANTHER" id="PTHR43317">
    <property type="entry name" value="THERMOSPERMINE SYNTHASE ACAULIS5"/>
    <property type="match status" value="1"/>
</dbReference>
<dbReference type="CDD" id="cd02440">
    <property type="entry name" value="AdoMet_MTases"/>
    <property type="match status" value="1"/>
</dbReference>
<comment type="caution">
    <text evidence="2">The sequence shown here is derived from an EMBL/GenBank/DDBJ whole genome shotgun (WGS) entry which is preliminary data.</text>
</comment>
<proteinExistence type="predicted"/>
<evidence type="ECO:0000313" key="3">
    <source>
        <dbReference type="Proteomes" id="UP000808349"/>
    </source>
</evidence>
<dbReference type="Gene3D" id="3.40.50.150">
    <property type="entry name" value="Vaccinia Virus protein VP39"/>
    <property type="match status" value="1"/>
</dbReference>
<evidence type="ECO:0000313" key="2">
    <source>
        <dbReference type="EMBL" id="MBK9716529.1"/>
    </source>
</evidence>
<sequence>MQILFKLKLLFSYIIDIPIERTSSTFNPELNVFLSNGRFKLVSQNAIYSYADLYDNYYKAFESINFHTISPDSILVLGLGLGSIPFMLEKKFNINASYTCIEIDPEIIRLFNKYIRMSLKSKLDIINDNATSFLKNHNKSYDIICMDIFEDAHIPIEFETLEFIKQIKNLLSTKGILIYNRLAENKNDLIYNLDFDSKFITIFPNRYIVKLDSNWMYISN</sequence>